<feature type="chain" id="PRO_5004930272" evidence="3">
    <location>
        <begin position="22"/>
        <end position="353"/>
    </location>
</feature>
<protein>
    <submittedName>
        <fullName evidence="6">Efflux transporter, RND family, MFP subunit, AcrA/E family</fullName>
    </submittedName>
</protein>
<dbReference type="Proteomes" id="UP000019460">
    <property type="component" value="Unassembled WGS sequence"/>
</dbReference>
<proteinExistence type="inferred from homology"/>
<dbReference type="PANTHER" id="PTHR30469:SF18">
    <property type="entry name" value="RESISTANCE-NODULATION-CELL DIVISION (RND) EFFLUX MEMBRANE FUSION PROTEIN-RELATED"/>
    <property type="match status" value="1"/>
</dbReference>
<dbReference type="SUPFAM" id="SSF111369">
    <property type="entry name" value="HlyD-like secretion proteins"/>
    <property type="match status" value="1"/>
</dbReference>
<comment type="caution">
    <text evidence="6">The sequence shown here is derived from an EMBL/GenBank/DDBJ whole genome shotgun (WGS) entry which is preliminary data.</text>
</comment>
<name>W9VIY2_9GAMM</name>
<dbReference type="NCBIfam" id="TIGR01730">
    <property type="entry name" value="RND_mfp"/>
    <property type="match status" value="1"/>
</dbReference>
<evidence type="ECO:0000256" key="2">
    <source>
        <dbReference type="SAM" id="Coils"/>
    </source>
</evidence>
<dbReference type="PANTHER" id="PTHR30469">
    <property type="entry name" value="MULTIDRUG RESISTANCE PROTEIN MDTA"/>
    <property type="match status" value="1"/>
</dbReference>
<sequence length="353" mass="38393">MRRLTLCALGVWLAFDQFALADSELETAVVEQRTVPREYRLDGIVEAVNRGTISAQTQGEVLEIFYDVDDFVEEGSLVIRLKDTAQRARVAQATAQLKAAAARLQQARDDHERISGLFAKKAVSRSAMDGAEAELKTAQANQESASSALDEAREQLAYTRIEAPYRGIVTERHVEVGEIVQPGTPLITGISLSELRVVIDVPQSVIAQVRALSEARVYVGDRAVEPEKITFSPVADAGSNTFMVRLDLPPISQPLFPGMFVKAGLIIGKNDALLVPKQAVVHRSEVTGVYSLRENGDIRFRHIRTGRELGDALVVLTGLAKDDRVALDPVAAGIRLHEQLEQARAAAGEGHDG</sequence>
<evidence type="ECO:0000256" key="1">
    <source>
        <dbReference type="ARBA" id="ARBA00009477"/>
    </source>
</evidence>
<comment type="similarity">
    <text evidence="1">Belongs to the membrane fusion protein (MFP) (TC 8.A.1) family.</text>
</comment>
<accession>W9VIY2</accession>
<gene>
    <name evidence="6" type="ORF">D779_0641</name>
</gene>
<evidence type="ECO:0000256" key="3">
    <source>
        <dbReference type="SAM" id="SignalP"/>
    </source>
</evidence>
<keyword evidence="2" id="KW-0175">Coiled coil</keyword>
<dbReference type="eggNOG" id="COG0845">
    <property type="taxonomic scope" value="Bacteria"/>
</dbReference>
<dbReference type="Gene3D" id="2.40.50.100">
    <property type="match status" value="1"/>
</dbReference>
<dbReference type="Pfam" id="PF25876">
    <property type="entry name" value="HH_MFP_RND"/>
    <property type="match status" value="1"/>
</dbReference>
<dbReference type="AlphaFoldDB" id="W9VIY2"/>
<dbReference type="GO" id="GO:0015562">
    <property type="term" value="F:efflux transmembrane transporter activity"/>
    <property type="evidence" value="ECO:0007669"/>
    <property type="project" value="TreeGrafter"/>
</dbReference>
<dbReference type="Gene3D" id="1.10.287.470">
    <property type="entry name" value="Helix hairpin bin"/>
    <property type="match status" value="1"/>
</dbReference>
<evidence type="ECO:0000259" key="5">
    <source>
        <dbReference type="Pfam" id="PF25967"/>
    </source>
</evidence>
<feature type="domain" description="Multidrug resistance protein MdtA-like alpha-helical hairpin" evidence="4">
    <location>
        <begin position="91"/>
        <end position="159"/>
    </location>
</feature>
<dbReference type="InterPro" id="IPR058627">
    <property type="entry name" value="MdtA-like_C"/>
</dbReference>
<dbReference type="GO" id="GO:1990281">
    <property type="term" value="C:efflux pump complex"/>
    <property type="evidence" value="ECO:0007669"/>
    <property type="project" value="TreeGrafter"/>
</dbReference>
<feature type="coiled-coil region" evidence="2">
    <location>
        <begin position="90"/>
        <end position="155"/>
    </location>
</feature>
<evidence type="ECO:0000313" key="6">
    <source>
        <dbReference type="EMBL" id="EXJ16017.1"/>
    </source>
</evidence>
<dbReference type="Pfam" id="PF25967">
    <property type="entry name" value="RND-MFP_C"/>
    <property type="match status" value="1"/>
</dbReference>
<dbReference type="STRING" id="1249627.D779_0641"/>
<feature type="domain" description="Multidrug resistance protein MdtA-like C-terminal permuted SH3" evidence="5">
    <location>
        <begin position="271"/>
        <end position="327"/>
    </location>
</feature>
<dbReference type="EMBL" id="AONC01000016">
    <property type="protein sequence ID" value="EXJ16017.1"/>
    <property type="molecule type" value="Genomic_DNA"/>
</dbReference>
<evidence type="ECO:0000259" key="4">
    <source>
        <dbReference type="Pfam" id="PF25876"/>
    </source>
</evidence>
<dbReference type="Gene3D" id="2.40.420.20">
    <property type="match status" value="1"/>
</dbReference>
<keyword evidence="7" id="KW-1185">Reference proteome</keyword>
<dbReference type="InterPro" id="IPR006143">
    <property type="entry name" value="RND_pump_MFP"/>
</dbReference>
<feature type="signal peptide" evidence="3">
    <location>
        <begin position="1"/>
        <end position="21"/>
    </location>
</feature>
<dbReference type="InterPro" id="IPR058624">
    <property type="entry name" value="MdtA-like_HH"/>
</dbReference>
<dbReference type="Gene3D" id="2.40.30.170">
    <property type="match status" value="1"/>
</dbReference>
<reference evidence="6 7" key="1">
    <citation type="submission" date="2012-11" db="EMBL/GenBank/DDBJ databases">
        <title>Genome assembly of Thiorhodococcus sp. AK35.</title>
        <authorList>
            <person name="Nupur N."/>
            <person name="Khatri I."/>
            <person name="Subramanian S."/>
            <person name="Pinnaka A."/>
        </authorList>
    </citation>
    <scope>NUCLEOTIDE SEQUENCE [LARGE SCALE GENOMIC DNA]</scope>
    <source>
        <strain evidence="6 7">AK35</strain>
    </source>
</reference>
<keyword evidence="3" id="KW-0732">Signal</keyword>
<organism evidence="6 7">
    <name type="scientific">Imhoffiella purpurea</name>
    <dbReference type="NCBI Taxonomy" id="1249627"/>
    <lineage>
        <taxon>Bacteria</taxon>
        <taxon>Pseudomonadati</taxon>
        <taxon>Pseudomonadota</taxon>
        <taxon>Gammaproteobacteria</taxon>
        <taxon>Chromatiales</taxon>
        <taxon>Chromatiaceae</taxon>
        <taxon>Imhoffiella</taxon>
    </lineage>
</organism>
<evidence type="ECO:0000313" key="7">
    <source>
        <dbReference type="Proteomes" id="UP000019460"/>
    </source>
</evidence>